<dbReference type="InterPro" id="IPR053136">
    <property type="entry name" value="UTP_pyrophosphatase-like"/>
</dbReference>
<accession>A0A0G0BAF7</accession>
<dbReference type="EMBL" id="LBPY01000008">
    <property type="protein sequence ID" value="KKP66408.1"/>
    <property type="molecule type" value="Genomic_DNA"/>
</dbReference>
<sequence>MGELFKIFFGIKKRKIYRKVKTKRKNLNYLKYKVQAGILVKERLEYFNQFYNYKWGRVTIRNQKTRWGSCSKHGNLNFNYKIVLLTPKQADYIIVHELCHLKEFNHSQRFWDLVAVTVPDYKEVRHSLRKNGLRLG</sequence>
<dbReference type="PANTHER" id="PTHR30399:SF1">
    <property type="entry name" value="UTP PYROPHOSPHATASE"/>
    <property type="match status" value="1"/>
</dbReference>
<feature type="domain" description="YgjP-like metallopeptidase" evidence="1">
    <location>
        <begin position="21"/>
        <end position="130"/>
    </location>
</feature>
<comment type="caution">
    <text evidence="2">The sequence shown here is derived from an EMBL/GenBank/DDBJ whole genome shotgun (WGS) entry which is preliminary data.</text>
</comment>
<organism evidence="2 3">
    <name type="scientific">Candidatus Nomurabacteria bacterium GW2011_GWE1_35_16</name>
    <dbReference type="NCBI Taxonomy" id="1618761"/>
    <lineage>
        <taxon>Bacteria</taxon>
        <taxon>Candidatus Nomuraibacteriota</taxon>
    </lineage>
</organism>
<reference evidence="2 3" key="1">
    <citation type="journal article" date="2015" name="Nature">
        <title>rRNA introns, odd ribosomes, and small enigmatic genomes across a large radiation of phyla.</title>
        <authorList>
            <person name="Brown C.T."/>
            <person name="Hug L.A."/>
            <person name="Thomas B.C."/>
            <person name="Sharon I."/>
            <person name="Castelle C.J."/>
            <person name="Singh A."/>
            <person name="Wilkins M.J."/>
            <person name="Williams K.H."/>
            <person name="Banfield J.F."/>
        </authorList>
    </citation>
    <scope>NUCLEOTIDE SEQUENCE [LARGE SCALE GENOMIC DNA]</scope>
</reference>
<evidence type="ECO:0000313" key="2">
    <source>
        <dbReference type="EMBL" id="KKP66408.1"/>
    </source>
</evidence>
<dbReference type="Pfam" id="PF01863">
    <property type="entry name" value="YgjP-like"/>
    <property type="match status" value="1"/>
</dbReference>
<protein>
    <recommendedName>
        <fullName evidence="1">YgjP-like metallopeptidase domain-containing protein</fullName>
    </recommendedName>
</protein>
<dbReference type="CDD" id="cd07344">
    <property type="entry name" value="M48_yhfN_like"/>
    <property type="match status" value="1"/>
</dbReference>
<evidence type="ECO:0000313" key="3">
    <source>
        <dbReference type="Proteomes" id="UP000034952"/>
    </source>
</evidence>
<dbReference type="AlphaFoldDB" id="A0A0G0BAF7"/>
<evidence type="ECO:0000259" key="1">
    <source>
        <dbReference type="Pfam" id="PF01863"/>
    </source>
</evidence>
<proteinExistence type="predicted"/>
<dbReference type="Proteomes" id="UP000034952">
    <property type="component" value="Unassembled WGS sequence"/>
</dbReference>
<dbReference type="Gene3D" id="3.30.2010.10">
    <property type="entry name" value="Metalloproteases ('zincins'), catalytic domain"/>
    <property type="match status" value="1"/>
</dbReference>
<name>A0A0G0BAF7_9BACT</name>
<dbReference type="InterPro" id="IPR002725">
    <property type="entry name" value="YgjP-like_metallopeptidase"/>
</dbReference>
<gene>
    <name evidence="2" type="ORF">UR64_C0008G0046</name>
</gene>
<dbReference type="PANTHER" id="PTHR30399">
    <property type="entry name" value="UNCHARACTERIZED PROTEIN YGJP"/>
    <property type="match status" value="1"/>
</dbReference>